<name>A0ABT9LCW4_STRGD</name>
<reference evidence="1 2" key="1">
    <citation type="submission" date="2023-07" db="EMBL/GenBank/DDBJ databases">
        <title>Sequencing the genomes of 1000 actinobacteria strains.</title>
        <authorList>
            <person name="Klenk H.-P."/>
        </authorList>
    </citation>
    <scope>NUCLEOTIDE SEQUENCE [LARGE SCALE GENOMIC DNA]</scope>
    <source>
        <strain evidence="1 2">DSM 40229</strain>
    </source>
</reference>
<keyword evidence="2" id="KW-1185">Reference proteome</keyword>
<evidence type="ECO:0000313" key="2">
    <source>
        <dbReference type="Proteomes" id="UP001231675"/>
    </source>
</evidence>
<evidence type="ECO:0000313" key="1">
    <source>
        <dbReference type="EMBL" id="MDP9681463.1"/>
    </source>
</evidence>
<sequence>MTRVREYRARFTGVVYPGETLRVRMWEGPRGVTVTAGAVERGDTRAPVLTGVVGIRGTGATEAAG</sequence>
<accession>A0ABT9LCW4</accession>
<protein>
    <submittedName>
        <fullName evidence="1">Acyl dehydratase</fullName>
    </submittedName>
</protein>
<comment type="caution">
    <text evidence="1">The sequence shown here is derived from an EMBL/GenBank/DDBJ whole genome shotgun (WGS) entry which is preliminary data.</text>
</comment>
<dbReference type="Proteomes" id="UP001231675">
    <property type="component" value="Unassembled WGS sequence"/>
</dbReference>
<dbReference type="SUPFAM" id="SSF54637">
    <property type="entry name" value="Thioesterase/thiol ester dehydrase-isomerase"/>
    <property type="match status" value="1"/>
</dbReference>
<organism evidence="1 2">
    <name type="scientific">Streptomyces griseoviridis</name>
    <dbReference type="NCBI Taxonomy" id="45398"/>
    <lineage>
        <taxon>Bacteria</taxon>
        <taxon>Bacillati</taxon>
        <taxon>Actinomycetota</taxon>
        <taxon>Actinomycetes</taxon>
        <taxon>Kitasatosporales</taxon>
        <taxon>Streptomycetaceae</taxon>
        <taxon>Streptomyces</taxon>
    </lineage>
</organism>
<dbReference type="Gene3D" id="3.10.129.10">
    <property type="entry name" value="Hotdog Thioesterase"/>
    <property type="match status" value="1"/>
</dbReference>
<gene>
    <name evidence="1" type="ORF">J2S47_001965</name>
</gene>
<dbReference type="InterPro" id="IPR029069">
    <property type="entry name" value="HotDog_dom_sf"/>
</dbReference>
<dbReference type="EMBL" id="JAURUD010000001">
    <property type="protein sequence ID" value="MDP9681463.1"/>
    <property type="molecule type" value="Genomic_DNA"/>
</dbReference>
<proteinExistence type="predicted"/>